<dbReference type="Pfam" id="PF12222">
    <property type="entry name" value="PNGaseA"/>
    <property type="match status" value="1"/>
</dbReference>
<dbReference type="Proteomes" id="UP000481288">
    <property type="component" value="Unassembled WGS sequence"/>
</dbReference>
<accession>A0A7D8YST5</accession>
<dbReference type="InterPro" id="IPR021102">
    <property type="entry name" value="PNGase_A"/>
</dbReference>
<dbReference type="AlphaFoldDB" id="A0A7D8YST5"/>
<keyword evidence="3" id="KW-1185">Reference proteome</keyword>
<dbReference type="Pfam" id="PF25156">
    <property type="entry name" value="PNGase_A_C"/>
    <property type="match status" value="1"/>
</dbReference>
<comment type="caution">
    <text evidence="2">The sequence shown here is derived from an EMBL/GenBank/DDBJ whole genome shotgun (WGS) entry which is preliminary data.</text>
</comment>
<dbReference type="InterPro" id="IPR056948">
    <property type="entry name" value="PNGaseA_N"/>
</dbReference>
<dbReference type="EMBL" id="QGMG01001339">
    <property type="protein sequence ID" value="TVY49141.1"/>
    <property type="molecule type" value="Genomic_DNA"/>
</dbReference>
<reference evidence="2 3" key="1">
    <citation type="submission" date="2018-05" db="EMBL/GenBank/DDBJ databases">
        <title>Whole genome sequencing for identification of molecular markers to develop diagnostic detection tools for the regulated plant pathogen Lachnellula willkommii.</title>
        <authorList>
            <person name="Giroux E."/>
            <person name="Bilodeau G."/>
        </authorList>
    </citation>
    <scope>NUCLEOTIDE SEQUENCE [LARGE SCALE GENOMIC DNA]</scope>
    <source>
        <strain evidence="2 3">CBS 625.97</strain>
    </source>
</reference>
<organism evidence="2 3">
    <name type="scientific">Lachnellula cervina</name>
    <dbReference type="NCBI Taxonomy" id="1316786"/>
    <lineage>
        <taxon>Eukaryota</taxon>
        <taxon>Fungi</taxon>
        <taxon>Dikarya</taxon>
        <taxon>Ascomycota</taxon>
        <taxon>Pezizomycotina</taxon>
        <taxon>Leotiomycetes</taxon>
        <taxon>Helotiales</taxon>
        <taxon>Lachnaceae</taxon>
        <taxon>Lachnellula</taxon>
    </lineage>
</organism>
<evidence type="ECO:0000313" key="2">
    <source>
        <dbReference type="EMBL" id="TVY49141.1"/>
    </source>
</evidence>
<gene>
    <name evidence="2" type="primary">PNAA_0</name>
    <name evidence="2" type="ORF">LCER1_G008610</name>
</gene>
<sequence>MEINENHQLLGSVEDGYINKEKSFLDRSDGAGFEPRRTSKLIWDRPLLLSFAACCIGFWIFSDFLVAGHGDQHGVSSASLDLARNAARTPAATPSSSVLECFQVYQPVLFPSGAVDETLASDGLENTTTIAPTTPASSCEPNPGEYTPPTCKFNRVVMNFTVTSQGRQFDRLALMYFGDTEVWRTSTAEPTANGIRWEYIKDMTEYMYFWNSTQKLIFDLGNLIDSTYTGAFNTTLTATFFTAQETVEPASLIIPISARKGDASAASVFTLPSDNATNTLSFPRNVNRAVFSVSACGQAAEEFWWSNVLQSNIDTFVPVAGTLYGYSPFREVQVLIDGQLAGVQWPFPVIFTGGVVPGLWRPIVGIDAFDLREHEIDITPWLPVLCDGNEHTFEIRVAGILDDGKNSGTLTETVGSSWYVTGKIFLWQDGENAITTGPAPTLLLPPPTIAVSQSLTQNSTGANESLAYTTNVSRTLTISTLLTTQNGTSLVTWTQSLAVTNYGLFTAFGAVQENNQTTTGTDLSTGATFYKAAYAYPLWANSAYIVQPGDGDGNFTLAASVIRSVHLSIQGSPVFPTGLQPFSSSSMPASAPLSGSSLSTTQNGTASYFGSPATGTSSGFGSTGQEFWFRGIGVGGDGAGGDDAELYYRSVQAVNATVVRDYERLVGVEIGGPIEVVLSESQAVMGVVSPKEVLGRGPGMPRKLLVQSGGGEN</sequence>
<feature type="domain" description="Peptide N-acetyl-beta-D-glucosaminyl asparaginase amidase A N-terminal" evidence="1">
    <location>
        <begin position="137"/>
        <end position="436"/>
    </location>
</feature>
<evidence type="ECO:0000259" key="1">
    <source>
        <dbReference type="Pfam" id="PF12222"/>
    </source>
</evidence>
<protein>
    <submittedName>
        <fullName evidence="2">Peptide-N4-(N-acetyl-beta-glucosaminyl)asparagine amidase A</fullName>
    </submittedName>
</protein>
<name>A0A7D8YST5_9HELO</name>
<proteinExistence type="predicted"/>
<dbReference type="PANTHER" id="PTHR31104">
    <property type="entry name" value="PEPTIDE-N4-(N-ACETYL-BETA-GLUCOSAMINYL)ASPARAGINE AMIDASE A PROTEIN"/>
    <property type="match status" value="1"/>
</dbReference>
<dbReference type="OrthoDB" id="1612078at2759"/>
<evidence type="ECO:0000313" key="3">
    <source>
        <dbReference type="Proteomes" id="UP000481288"/>
    </source>
</evidence>